<reference evidence="2 3" key="1">
    <citation type="journal article" date="2017" name="Mol. Biol. Evol.">
        <title>The 4-celled Tetrabaena socialis nuclear genome reveals the essential components for genetic control of cell number at the origin of multicellularity in the volvocine lineage.</title>
        <authorList>
            <person name="Featherston J."/>
            <person name="Arakaki Y."/>
            <person name="Hanschen E.R."/>
            <person name="Ferris P.J."/>
            <person name="Michod R.E."/>
            <person name="Olson B.J.S.C."/>
            <person name="Nozaki H."/>
            <person name="Durand P.M."/>
        </authorList>
    </citation>
    <scope>NUCLEOTIDE SEQUENCE [LARGE SCALE GENOMIC DNA]</scope>
    <source>
        <strain evidence="2 3">NIES-571</strain>
    </source>
</reference>
<evidence type="ECO:0000313" key="3">
    <source>
        <dbReference type="Proteomes" id="UP000236333"/>
    </source>
</evidence>
<accession>A0A2J8A911</accession>
<comment type="caution">
    <text evidence="2">The sequence shown here is derived from an EMBL/GenBank/DDBJ whole genome shotgun (WGS) entry which is preliminary data.</text>
</comment>
<dbReference type="AlphaFoldDB" id="A0A2J8A911"/>
<proteinExistence type="predicted"/>
<evidence type="ECO:0000313" key="2">
    <source>
        <dbReference type="EMBL" id="PNH09024.1"/>
    </source>
</evidence>
<feature type="region of interest" description="Disordered" evidence="1">
    <location>
        <begin position="297"/>
        <end position="331"/>
    </location>
</feature>
<sequence>MHGVKDAAGCAGRDAGLVEMEVDGNAGLYGCVPDGCPPFQRLCGRVRGPPCPSFTSSVMIGTDVDGTRIRTRCAPPEGGDQALRAWLRCPVVADFRQPILGFFKQQQQQQQRQQQQQQKRRGSEATAAATATTVVVPAAAAAAAPKDGDLDAAFSITASTATAGAAGAVLAVPAAAVAATPKDGGLDAAFSIASATAAADAAARATSGVVAAAPKDGGLGAALSVTAATAAANAAAGAAGRALAVPAAAPPKDGGLNATINTIVATVAANAAAGAAGGTPAEVPASVSRGVVATVDAGMRGPPPSGVLEVTTAETGGASPSALSAFGGPTK</sequence>
<organism evidence="2 3">
    <name type="scientific">Tetrabaena socialis</name>
    <dbReference type="NCBI Taxonomy" id="47790"/>
    <lineage>
        <taxon>Eukaryota</taxon>
        <taxon>Viridiplantae</taxon>
        <taxon>Chlorophyta</taxon>
        <taxon>core chlorophytes</taxon>
        <taxon>Chlorophyceae</taxon>
        <taxon>CS clade</taxon>
        <taxon>Chlamydomonadales</taxon>
        <taxon>Tetrabaenaceae</taxon>
        <taxon>Tetrabaena</taxon>
    </lineage>
</organism>
<dbReference type="Proteomes" id="UP000236333">
    <property type="component" value="Unassembled WGS sequence"/>
</dbReference>
<evidence type="ECO:0000256" key="1">
    <source>
        <dbReference type="SAM" id="MobiDB-lite"/>
    </source>
</evidence>
<keyword evidence="3" id="KW-1185">Reference proteome</keyword>
<feature type="compositionally biased region" description="Low complexity" evidence="1">
    <location>
        <begin position="104"/>
        <end position="117"/>
    </location>
</feature>
<name>A0A2J8A911_9CHLO</name>
<gene>
    <name evidence="2" type="ORF">TSOC_004364</name>
</gene>
<dbReference type="EMBL" id="PGGS01000107">
    <property type="protein sequence ID" value="PNH09024.1"/>
    <property type="molecule type" value="Genomic_DNA"/>
</dbReference>
<feature type="region of interest" description="Disordered" evidence="1">
    <location>
        <begin position="104"/>
        <end position="128"/>
    </location>
</feature>
<protein>
    <submittedName>
        <fullName evidence="2">Uncharacterized protein</fullName>
    </submittedName>
</protein>